<dbReference type="PATRIC" id="fig|1302649.3.peg.504"/>
<gene>
    <name evidence="1" type="ORF">TMUPMC115_0500</name>
</gene>
<accession>A0A091C929</accession>
<comment type="caution">
    <text evidence="1">The sequence shown here is derived from an EMBL/GenBank/DDBJ whole genome shotgun (WGS) entry which is preliminary data.</text>
</comment>
<dbReference type="Proteomes" id="UP000029380">
    <property type="component" value="Unassembled WGS sequence"/>
</dbReference>
<dbReference type="AlphaFoldDB" id="A0A091C929"/>
<protein>
    <submittedName>
        <fullName evidence="1">Uncharacterized protein</fullName>
    </submittedName>
</protein>
<proteinExistence type="predicted"/>
<evidence type="ECO:0000313" key="1">
    <source>
        <dbReference type="EMBL" id="KFN93295.1"/>
    </source>
</evidence>
<reference evidence="1 2" key="1">
    <citation type="submission" date="2014-08" db="EMBL/GenBank/DDBJ databases">
        <title>Genome sequence of Tetragenococcus muriaticus.</title>
        <authorList>
            <person name="Chuea-nongthon C."/>
            <person name="Rodtong S."/>
            <person name="Yongsawatdigul J."/>
            <person name="Steele J.L."/>
            <person name="Liu X.-y."/>
            <person name="Speers J."/>
            <person name="Glasner J.D."/>
            <person name="Neeno-Eckwall E.C."/>
        </authorList>
    </citation>
    <scope>NUCLEOTIDE SEQUENCE [LARGE SCALE GENOMIC DNA]</scope>
    <source>
        <strain evidence="1 2">PMC-11-5</strain>
    </source>
</reference>
<sequence>MITPIIFTNLDTNKYEVQLLEKGKIQAGQKDLFKISG</sequence>
<name>A0A091C929_9ENTE</name>
<organism evidence="1 2">
    <name type="scientific">Tetragenococcus muriaticus PMC-11-5</name>
    <dbReference type="NCBI Taxonomy" id="1302649"/>
    <lineage>
        <taxon>Bacteria</taxon>
        <taxon>Bacillati</taxon>
        <taxon>Bacillota</taxon>
        <taxon>Bacilli</taxon>
        <taxon>Lactobacillales</taxon>
        <taxon>Enterococcaceae</taxon>
        <taxon>Tetragenococcus</taxon>
    </lineage>
</organism>
<evidence type="ECO:0000313" key="2">
    <source>
        <dbReference type="Proteomes" id="UP000029380"/>
    </source>
</evidence>
<dbReference type="EMBL" id="JPVU01000045">
    <property type="protein sequence ID" value="KFN93295.1"/>
    <property type="molecule type" value="Genomic_DNA"/>
</dbReference>